<protein>
    <recommendedName>
        <fullName evidence="1">Transposase IS66 central domain-containing protein</fullName>
    </recommendedName>
</protein>
<keyword evidence="3" id="KW-1185">Reference proteome</keyword>
<gene>
    <name evidence="2" type="ORF">DP114_24160</name>
</gene>
<dbReference type="InterPro" id="IPR052344">
    <property type="entry name" value="Transposase-related"/>
</dbReference>
<dbReference type="AlphaFoldDB" id="A0A856MRV3"/>
<sequence length="436" mass="49841">MVQDITFATDNVLFRKQKYYSPSQGKTYLAELPGGYEGEFGSGIKALVISLYYGGNITQGKLLEFLDDIGIFISAGHLSNLLIKNHSDFESEKTEIYESGLASSPWQHFDQTGARVGGVNYTTNVVCNPLYTVYFTTPNKDRLSVLQGLQNGRELEFILNPLTFSLLEIFQLPTKWKNSLKLLPQETVLNSTEFNALLNTYVPKLGSQQRTRVLEAAAIAFYHQQTDWPVVHTLVCDDAPQFKLLTDDLALCWVHEGRHYKKLSPVVTCHQKALDDFLDDFWDYYADLLAYRDSPSEQTAEKLRYEFWELFNTDSGYQQLDERKRLTAAKISELLLVLEHPELPLHNNPAELAARTMVQRRNISYATQTTEGTKAWDTFMSLVATTRKLGISFFEYVRDTRSVKPPAYRISQIEFIPSLAQIIREKSSVHPLGWSW</sequence>
<evidence type="ECO:0000313" key="3">
    <source>
        <dbReference type="Proteomes" id="UP000503129"/>
    </source>
</evidence>
<dbReference type="Pfam" id="PF03050">
    <property type="entry name" value="DDE_Tnp_IS66"/>
    <property type="match status" value="1"/>
</dbReference>
<evidence type="ECO:0000259" key="1">
    <source>
        <dbReference type="Pfam" id="PF03050"/>
    </source>
</evidence>
<accession>A0A856MRV3</accession>
<evidence type="ECO:0000313" key="2">
    <source>
        <dbReference type="EMBL" id="QDL12401.1"/>
    </source>
</evidence>
<dbReference type="EMBL" id="CP030118">
    <property type="protein sequence ID" value="QDL12401.1"/>
    <property type="molecule type" value="Genomic_DNA"/>
</dbReference>
<dbReference type="PANTHER" id="PTHR33678">
    <property type="entry name" value="BLL1576 PROTEIN"/>
    <property type="match status" value="1"/>
</dbReference>
<feature type="domain" description="Transposase IS66 central" evidence="1">
    <location>
        <begin position="234"/>
        <end position="374"/>
    </location>
</feature>
<dbReference type="KEGG" id="bsen:DP114_24160"/>
<dbReference type="InterPro" id="IPR004291">
    <property type="entry name" value="Transposase_IS66_central"/>
</dbReference>
<dbReference type="Proteomes" id="UP000503129">
    <property type="component" value="Chromosome"/>
</dbReference>
<proteinExistence type="predicted"/>
<reference evidence="2 3" key="1">
    <citation type="submission" date="2018-06" db="EMBL/GenBank/DDBJ databases">
        <title>Comparative genomics of Brasilonema spp. strains.</title>
        <authorList>
            <person name="Alvarenga D.O."/>
            <person name="Fiore M.F."/>
            <person name="Varani A.M."/>
        </authorList>
    </citation>
    <scope>NUCLEOTIDE SEQUENCE [LARGE SCALE GENOMIC DNA]</scope>
    <source>
        <strain evidence="2 3">CENA114</strain>
    </source>
</reference>
<name>A0A856MRV3_9CYAN</name>
<organism evidence="2 3">
    <name type="scientific">Brasilonema sennae CENA114</name>
    <dbReference type="NCBI Taxonomy" id="415709"/>
    <lineage>
        <taxon>Bacteria</taxon>
        <taxon>Bacillati</taxon>
        <taxon>Cyanobacteriota</taxon>
        <taxon>Cyanophyceae</taxon>
        <taxon>Nostocales</taxon>
        <taxon>Scytonemataceae</taxon>
        <taxon>Brasilonema</taxon>
        <taxon>Bromeliae group (in: Brasilonema)</taxon>
    </lineage>
</organism>